<name>A0A0F9WGT2_9ZZZZ</name>
<organism evidence="1">
    <name type="scientific">marine sediment metagenome</name>
    <dbReference type="NCBI Taxonomy" id="412755"/>
    <lineage>
        <taxon>unclassified sequences</taxon>
        <taxon>metagenomes</taxon>
        <taxon>ecological metagenomes</taxon>
    </lineage>
</organism>
<evidence type="ECO:0008006" key="2">
    <source>
        <dbReference type="Google" id="ProtNLM"/>
    </source>
</evidence>
<evidence type="ECO:0000313" key="1">
    <source>
        <dbReference type="EMBL" id="KKO11708.1"/>
    </source>
</evidence>
<dbReference type="EMBL" id="LAZR01000002">
    <property type="protein sequence ID" value="KKO11708.1"/>
    <property type="molecule type" value="Genomic_DNA"/>
</dbReference>
<protein>
    <recommendedName>
        <fullName evidence="2">Lipoprotein SmpA/OmlA domain-containing protein</fullName>
    </recommendedName>
</protein>
<gene>
    <name evidence="1" type="ORF">LCGC14_0012060</name>
</gene>
<comment type="caution">
    <text evidence="1">The sequence shown here is derived from an EMBL/GenBank/DDBJ whole genome shotgun (WGS) entry which is preliminary data.</text>
</comment>
<reference evidence="1" key="1">
    <citation type="journal article" date="2015" name="Nature">
        <title>Complex archaea that bridge the gap between prokaryotes and eukaryotes.</title>
        <authorList>
            <person name="Spang A."/>
            <person name="Saw J.H."/>
            <person name="Jorgensen S.L."/>
            <person name="Zaremba-Niedzwiedzka K."/>
            <person name="Martijn J."/>
            <person name="Lind A.E."/>
            <person name="van Eijk R."/>
            <person name="Schleper C."/>
            <person name="Guy L."/>
            <person name="Ettema T.J."/>
        </authorList>
    </citation>
    <scope>NUCLEOTIDE SEQUENCE</scope>
</reference>
<proteinExistence type="predicted"/>
<dbReference type="PROSITE" id="PS51257">
    <property type="entry name" value="PROKAR_LIPOPROTEIN"/>
    <property type="match status" value="1"/>
</dbReference>
<dbReference type="AlphaFoldDB" id="A0A0F9WGT2"/>
<sequence>MIRLIALVLVAASMTGCLFVVDSRESIGDQQWSEGELDRVEVGRTDAGWIRNNFGAPDRVSTYDNGMEVWRYRNTSESESEIGLFLLFNINIEKETAETLALEIRDGVVTDYWVEKR</sequence>
<accession>A0A0F9WGT2</accession>